<name>A0A386Z860_9NOCA</name>
<accession>A0A386Z860</accession>
<dbReference type="InterPro" id="IPR037523">
    <property type="entry name" value="VOC_core"/>
</dbReference>
<organism evidence="2 3">
    <name type="scientific">Nocardia yunnanensis</name>
    <dbReference type="NCBI Taxonomy" id="2382165"/>
    <lineage>
        <taxon>Bacteria</taxon>
        <taxon>Bacillati</taxon>
        <taxon>Actinomycetota</taxon>
        <taxon>Actinomycetes</taxon>
        <taxon>Mycobacteriales</taxon>
        <taxon>Nocardiaceae</taxon>
        <taxon>Nocardia</taxon>
    </lineage>
</organism>
<dbReference type="Proteomes" id="UP000267164">
    <property type="component" value="Chromosome"/>
</dbReference>
<dbReference type="EMBL" id="CP032568">
    <property type="protein sequence ID" value="AYF73808.1"/>
    <property type="molecule type" value="Genomic_DNA"/>
</dbReference>
<evidence type="ECO:0000313" key="3">
    <source>
        <dbReference type="Proteomes" id="UP000267164"/>
    </source>
</evidence>
<protein>
    <submittedName>
        <fullName evidence="2">VOC family protein</fullName>
    </submittedName>
</protein>
<evidence type="ECO:0000259" key="1">
    <source>
        <dbReference type="PROSITE" id="PS51819"/>
    </source>
</evidence>
<dbReference type="OrthoDB" id="317332at2"/>
<gene>
    <name evidence="2" type="ORF">D7D52_07960</name>
</gene>
<dbReference type="SUPFAM" id="SSF54593">
    <property type="entry name" value="Glyoxalase/Bleomycin resistance protein/Dihydroxybiphenyl dioxygenase"/>
    <property type="match status" value="1"/>
</dbReference>
<dbReference type="RefSeq" id="WP_120735734.1">
    <property type="nucleotide sequence ID" value="NZ_CP032568.1"/>
</dbReference>
<dbReference type="AlphaFoldDB" id="A0A386Z860"/>
<dbReference type="Gene3D" id="3.10.180.10">
    <property type="entry name" value="2,3-Dihydroxybiphenyl 1,2-Dioxygenase, domain 1"/>
    <property type="match status" value="1"/>
</dbReference>
<dbReference type="PROSITE" id="PS51819">
    <property type="entry name" value="VOC"/>
    <property type="match status" value="1"/>
</dbReference>
<sequence length="150" mass="16694">MTTPTGFDGIHHLKIFVTDLAADLAWWSAVVGAQHDPRWDHHTVDGDVFAYIVHIPGVEAPLELRLNPDAANRTAALDPVTFAVHTRNDLNLLANRLNTLNLEHSGILRGILGWLLVTRSPSGLSVRFYTRQSHDWDPGHADTFSSWLTT</sequence>
<feature type="domain" description="VOC" evidence="1">
    <location>
        <begin position="9"/>
        <end position="131"/>
    </location>
</feature>
<reference evidence="2 3" key="1">
    <citation type="submission" date="2018-09" db="EMBL/GenBank/DDBJ databases">
        <title>Nocardia yunnanensis sp. nov., an actinomycete isolated from a soil sample.</title>
        <authorList>
            <person name="Zhang J."/>
        </authorList>
    </citation>
    <scope>NUCLEOTIDE SEQUENCE [LARGE SCALE GENOMIC DNA]</scope>
    <source>
        <strain evidence="2 3">CFHS0054</strain>
    </source>
</reference>
<dbReference type="KEGG" id="nyu:D7D52_07960"/>
<evidence type="ECO:0000313" key="2">
    <source>
        <dbReference type="EMBL" id="AYF73808.1"/>
    </source>
</evidence>
<keyword evidence="3" id="KW-1185">Reference proteome</keyword>
<proteinExistence type="predicted"/>
<dbReference type="InterPro" id="IPR029068">
    <property type="entry name" value="Glyas_Bleomycin-R_OHBP_Dase"/>
</dbReference>